<dbReference type="InterPro" id="IPR037523">
    <property type="entry name" value="VOC_core"/>
</dbReference>
<name>A0A1H9LU97_9PSEU</name>
<dbReference type="SUPFAM" id="SSF54593">
    <property type="entry name" value="Glyoxalase/Bleomycin resistance protein/Dihydroxybiphenyl dioxygenase"/>
    <property type="match status" value="1"/>
</dbReference>
<dbReference type="EMBL" id="FOFV01000006">
    <property type="protein sequence ID" value="SER15041.1"/>
    <property type="molecule type" value="Genomic_DNA"/>
</dbReference>
<gene>
    <name evidence="2" type="ORF">SAMN04488000_106280</name>
</gene>
<dbReference type="Pfam" id="PF18029">
    <property type="entry name" value="Glyoxalase_6"/>
    <property type="match status" value="1"/>
</dbReference>
<reference evidence="3" key="1">
    <citation type="submission" date="2016-10" db="EMBL/GenBank/DDBJ databases">
        <authorList>
            <person name="Varghese N."/>
            <person name="Submissions S."/>
        </authorList>
    </citation>
    <scope>NUCLEOTIDE SEQUENCE [LARGE SCALE GENOMIC DNA]</scope>
    <source>
        <strain evidence="3">DSM 44437</strain>
    </source>
</reference>
<dbReference type="PANTHER" id="PTHR35908">
    <property type="entry name" value="HYPOTHETICAL FUSION PROTEIN"/>
    <property type="match status" value="1"/>
</dbReference>
<protein>
    <recommendedName>
        <fullName evidence="1">VOC domain-containing protein</fullName>
    </recommendedName>
</protein>
<proteinExistence type="predicted"/>
<keyword evidence="3" id="KW-1185">Reference proteome</keyword>
<organism evidence="2 3">
    <name type="scientific">Lentzea albida</name>
    <dbReference type="NCBI Taxonomy" id="65499"/>
    <lineage>
        <taxon>Bacteria</taxon>
        <taxon>Bacillati</taxon>
        <taxon>Actinomycetota</taxon>
        <taxon>Actinomycetes</taxon>
        <taxon>Pseudonocardiales</taxon>
        <taxon>Pseudonocardiaceae</taxon>
        <taxon>Lentzea</taxon>
    </lineage>
</organism>
<dbReference type="Proteomes" id="UP000199503">
    <property type="component" value="Unassembled WGS sequence"/>
</dbReference>
<dbReference type="PANTHER" id="PTHR35908:SF1">
    <property type="entry name" value="CONSERVED PROTEIN"/>
    <property type="match status" value="1"/>
</dbReference>
<dbReference type="OrthoDB" id="3295209at2"/>
<evidence type="ECO:0000313" key="2">
    <source>
        <dbReference type="EMBL" id="SER15041.1"/>
    </source>
</evidence>
<evidence type="ECO:0000259" key="1">
    <source>
        <dbReference type="PROSITE" id="PS51819"/>
    </source>
</evidence>
<dbReference type="STRING" id="65499.SAMN04488000_106280"/>
<dbReference type="AlphaFoldDB" id="A0A1H9LU97"/>
<dbReference type="Gene3D" id="3.10.180.10">
    <property type="entry name" value="2,3-Dihydroxybiphenyl 1,2-Dioxygenase, domain 1"/>
    <property type="match status" value="1"/>
</dbReference>
<feature type="domain" description="VOC" evidence="1">
    <location>
        <begin position="4"/>
        <end position="115"/>
    </location>
</feature>
<dbReference type="InterPro" id="IPR029068">
    <property type="entry name" value="Glyas_Bleomycin-R_OHBP_Dase"/>
</dbReference>
<dbReference type="InterPro" id="IPR041581">
    <property type="entry name" value="Glyoxalase_6"/>
</dbReference>
<sequence length="126" mass="13400">MPLTIDMITIDTGDARKLAEFWTAALGTTIQNDWGEFIVLAPNTEAGPALAFQQVPDATPGKNRVHFDTHVPDRLAEVARLLALGATEVAVHSVPGLVWSVLADPDGNQFCVGQPGEELQNATGNP</sequence>
<accession>A0A1H9LU97</accession>
<dbReference type="CDD" id="cd06587">
    <property type="entry name" value="VOC"/>
    <property type="match status" value="1"/>
</dbReference>
<evidence type="ECO:0000313" key="3">
    <source>
        <dbReference type="Proteomes" id="UP000199503"/>
    </source>
</evidence>
<dbReference type="PROSITE" id="PS51819">
    <property type="entry name" value="VOC"/>
    <property type="match status" value="1"/>
</dbReference>
<dbReference type="RefSeq" id="WP_089917421.1">
    <property type="nucleotide sequence ID" value="NZ_FOFV01000006.1"/>
</dbReference>